<dbReference type="Pfam" id="PF04055">
    <property type="entry name" value="Radical_SAM"/>
    <property type="match status" value="1"/>
</dbReference>
<dbReference type="InterPro" id="IPR012840">
    <property type="entry name" value="NrdG2"/>
</dbReference>
<proteinExistence type="predicted"/>
<dbReference type="InterPro" id="IPR007197">
    <property type="entry name" value="rSAM"/>
</dbReference>
<sequence>MKIEGLQKLTLLDYPGRLACTVFLGGCNLRCPFCHNADLVLPGRPSADIGRGELIDFLKKRRGVLQGVCVTGGEPLVSDGVEELLREIKDLGYAVKLDTNGTFPDRLQALAAQGLVDYVAMDVKNAPESYGPTVGLPGFDPAPVLRSAAFLLSGAVEYEFRTTVVDELHTEADFESIGRWLAGAKRYFLQGFVDSGNLVGQGLHAAPKERMERFRQILLPLIPAAEIRGV</sequence>
<dbReference type="SFLD" id="SFLDG01094">
    <property type="entry name" value="Uncharacterised_Radical_SAM_Su"/>
    <property type="match status" value="1"/>
</dbReference>
<dbReference type="Proteomes" id="UP000659630">
    <property type="component" value="Unassembled WGS sequence"/>
</dbReference>
<evidence type="ECO:0000313" key="9">
    <source>
        <dbReference type="Proteomes" id="UP000659630"/>
    </source>
</evidence>
<evidence type="ECO:0000259" key="7">
    <source>
        <dbReference type="PROSITE" id="PS51918"/>
    </source>
</evidence>
<dbReference type="InterPro" id="IPR058240">
    <property type="entry name" value="rSAM_sf"/>
</dbReference>
<evidence type="ECO:0000256" key="5">
    <source>
        <dbReference type="ARBA" id="ARBA00023004"/>
    </source>
</evidence>
<evidence type="ECO:0000256" key="6">
    <source>
        <dbReference type="ARBA" id="ARBA00023014"/>
    </source>
</evidence>
<evidence type="ECO:0000313" key="8">
    <source>
        <dbReference type="EMBL" id="MBC5582415.1"/>
    </source>
</evidence>
<dbReference type="PANTHER" id="PTHR30352">
    <property type="entry name" value="PYRUVATE FORMATE-LYASE-ACTIVATING ENZYME"/>
    <property type="match status" value="1"/>
</dbReference>
<name>A0A923L216_9FIRM</name>
<keyword evidence="9" id="KW-1185">Reference proteome</keyword>
<dbReference type="SUPFAM" id="SSF102114">
    <property type="entry name" value="Radical SAM enzymes"/>
    <property type="match status" value="1"/>
</dbReference>
<dbReference type="RefSeq" id="WP_186888778.1">
    <property type="nucleotide sequence ID" value="NZ_JACONZ010000005.1"/>
</dbReference>
<keyword evidence="3" id="KW-0949">S-adenosyl-L-methionine</keyword>
<gene>
    <name evidence="8" type="ORF">H8S23_12955</name>
</gene>
<dbReference type="NCBIfam" id="TIGR02495">
    <property type="entry name" value="NrdG2"/>
    <property type="match status" value="1"/>
</dbReference>
<keyword evidence="2" id="KW-0004">4Fe-4S</keyword>
<dbReference type="GO" id="GO:0003824">
    <property type="term" value="F:catalytic activity"/>
    <property type="evidence" value="ECO:0007669"/>
    <property type="project" value="InterPro"/>
</dbReference>
<feature type="domain" description="Radical SAM core" evidence="7">
    <location>
        <begin position="12"/>
        <end position="230"/>
    </location>
</feature>
<keyword evidence="6" id="KW-0411">Iron-sulfur</keyword>
<comment type="caution">
    <text evidence="8">The sequence shown here is derived from an EMBL/GenBank/DDBJ whole genome shotgun (WGS) entry which is preliminary data.</text>
</comment>
<dbReference type="InterPro" id="IPR013785">
    <property type="entry name" value="Aldolase_TIM"/>
</dbReference>
<accession>A0A923L216</accession>
<dbReference type="SFLD" id="SFLDS00029">
    <property type="entry name" value="Radical_SAM"/>
    <property type="match status" value="1"/>
</dbReference>
<evidence type="ECO:0000256" key="3">
    <source>
        <dbReference type="ARBA" id="ARBA00022691"/>
    </source>
</evidence>
<dbReference type="CDD" id="cd01335">
    <property type="entry name" value="Radical_SAM"/>
    <property type="match status" value="1"/>
</dbReference>
<organism evidence="8 9">
    <name type="scientific">Anaerofilum hominis</name>
    <dbReference type="NCBI Taxonomy" id="2763016"/>
    <lineage>
        <taxon>Bacteria</taxon>
        <taxon>Bacillati</taxon>
        <taxon>Bacillota</taxon>
        <taxon>Clostridia</taxon>
        <taxon>Eubacteriales</taxon>
        <taxon>Oscillospiraceae</taxon>
        <taxon>Anaerofilum</taxon>
    </lineage>
</organism>
<dbReference type="AlphaFoldDB" id="A0A923L216"/>
<dbReference type="EMBL" id="JACONZ010000005">
    <property type="protein sequence ID" value="MBC5582415.1"/>
    <property type="molecule type" value="Genomic_DNA"/>
</dbReference>
<dbReference type="PANTHER" id="PTHR30352:SF13">
    <property type="entry name" value="GLYCYL-RADICAL ENZYME ACTIVATING ENZYME YJJW-RELATED"/>
    <property type="match status" value="1"/>
</dbReference>
<evidence type="ECO:0000256" key="4">
    <source>
        <dbReference type="ARBA" id="ARBA00022723"/>
    </source>
</evidence>
<dbReference type="GO" id="GO:0051539">
    <property type="term" value="F:4 iron, 4 sulfur cluster binding"/>
    <property type="evidence" value="ECO:0007669"/>
    <property type="project" value="UniProtKB-KW"/>
</dbReference>
<evidence type="ECO:0000256" key="2">
    <source>
        <dbReference type="ARBA" id="ARBA00022485"/>
    </source>
</evidence>
<keyword evidence="4" id="KW-0479">Metal-binding</keyword>
<dbReference type="GO" id="GO:0046872">
    <property type="term" value="F:metal ion binding"/>
    <property type="evidence" value="ECO:0007669"/>
    <property type="project" value="UniProtKB-KW"/>
</dbReference>
<comment type="cofactor">
    <cofactor evidence="1">
        <name>[4Fe-4S] cluster</name>
        <dbReference type="ChEBI" id="CHEBI:49883"/>
    </cofactor>
</comment>
<keyword evidence="5" id="KW-0408">Iron</keyword>
<evidence type="ECO:0000256" key="1">
    <source>
        <dbReference type="ARBA" id="ARBA00001966"/>
    </source>
</evidence>
<dbReference type="PROSITE" id="PS51918">
    <property type="entry name" value="RADICAL_SAM"/>
    <property type="match status" value="1"/>
</dbReference>
<dbReference type="Gene3D" id="3.20.20.70">
    <property type="entry name" value="Aldolase class I"/>
    <property type="match status" value="1"/>
</dbReference>
<dbReference type="InterPro" id="IPR034457">
    <property type="entry name" value="Organic_radical-activating"/>
</dbReference>
<protein>
    <submittedName>
        <fullName evidence="8">Anaerobic ribonucleoside-triphosphate reductase activating protein</fullName>
    </submittedName>
</protein>
<reference evidence="8" key="1">
    <citation type="submission" date="2020-08" db="EMBL/GenBank/DDBJ databases">
        <title>Genome public.</title>
        <authorList>
            <person name="Liu C."/>
            <person name="Sun Q."/>
        </authorList>
    </citation>
    <scope>NUCLEOTIDE SEQUENCE</scope>
    <source>
        <strain evidence="8">BX8</strain>
    </source>
</reference>